<gene>
    <name evidence="1" type="ORF">ElyMa_001019100</name>
</gene>
<evidence type="ECO:0000313" key="1">
    <source>
        <dbReference type="EMBL" id="GFR98412.1"/>
    </source>
</evidence>
<keyword evidence="2" id="KW-1185">Reference proteome</keyword>
<dbReference type="Proteomes" id="UP000762676">
    <property type="component" value="Unassembled WGS sequence"/>
</dbReference>
<name>A0AAV4HJT2_9GAST</name>
<comment type="caution">
    <text evidence="1">The sequence shown here is derived from an EMBL/GenBank/DDBJ whole genome shotgun (WGS) entry which is preliminary data.</text>
</comment>
<dbReference type="EMBL" id="BMAT01002063">
    <property type="protein sequence ID" value="GFR98412.1"/>
    <property type="molecule type" value="Genomic_DNA"/>
</dbReference>
<protein>
    <submittedName>
        <fullName evidence="1">Uncharacterized protein</fullName>
    </submittedName>
</protein>
<accession>A0AAV4HJT2</accession>
<evidence type="ECO:0000313" key="2">
    <source>
        <dbReference type="Proteomes" id="UP000762676"/>
    </source>
</evidence>
<reference evidence="1 2" key="1">
    <citation type="journal article" date="2021" name="Elife">
        <title>Chloroplast acquisition without the gene transfer in kleptoplastic sea slugs, Plakobranchus ocellatus.</title>
        <authorList>
            <person name="Maeda T."/>
            <person name="Takahashi S."/>
            <person name="Yoshida T."/>
            <person name="Shimamura S."/>
            <person name="Takaki Y."/>
            <person name="Nagai Y."/>
            <person name="Toyoda A."/>
            <person name="Suzuki Y."/>
            <person name="Arimoto A."/>
            <person name="Ishii H."/>
            <person name="Satoh N."/>
            <person name="Nishiyama T."/>
            <person name="Hasebe M."/>
            <person name="Maruyama T."/>
            <person name="Minagawa J."/>
            <person name="Obokata J."/>
            <person name="Shigenobu S."/>
        </authorList>
    </citation>
    <scope>NUCLEOTIDE SEQUENCE [LARGE SCALE GENOMIC DNA]</scope>
</reference>
<dbReference type="AlphaFoldDB" id="A0AAV4HJT2"/>
<proteinExistence type="predicted"/>
<sequence length="102" mass="11481">MSHQSFCDGRAFVLFQETVSKIQYITLSKAQTFLQELVGIMIPGISKVDLYSTNRIVHPNQHGHHLPPGSPQSVTCNTRSIKEVKILLPVTCVENYFRLLLA</sequence>
<organism evidence="1 2">
    <name type="scientific">Elysia marginata</name>
    <dbReference type="NCBI Taxonomy" id="1093978"/>
    <lineage>
        <taxon>Eukaryota</taxon>
        <taxon>Metazoa</taxon>
        <taxon>Spiralia</taxon>
        <taxon>Lophotrochozoa</taxon>
        <taxon>Mollusca</taxon>
        <taxon>Gastropoda</taxon>
        <taxon>Heterobranchia</taxon>
        <taxon>Euthyneura</taxon>
        <taxon>Panpulmonata</taxon>
        <taxon>Sacoglossa</taxon>
        <taxon>Placobranchoidea</taxon>
        <taxon>Plakobranchidae</taxon>
        <taxon>Elysia</taxon>
    </lineage>
</organism>